<dbReference type="InterPro" id="IPR040256">
    <property type="entry name" value="At4g02000-like"/>
</dbReference>
<name>A0AAW0KX80_QUESU</name>
<dbReference type="EMBL" id="PKMF04000195">
    <property type="protein sequence ID" value="KAK7843894.1"/>
    <property type="molecule type" value="Genomic_DNA"/>
</dbReference>
<evidence type="ECO:0008006" key="3">
    <source>
        <dbReference type="Google" id="ProtNLM"/>
    </source>
</evidence>
<dbReference type="Proteomes" id="UP000237347">
    <property type="component" value="Unassembled WGS sequence"/>
</dbReference>
<dbReference type="PANTHER" id="PTHR31286">
    <property type="entry name" value="GLYCINE-RICH CELL WALL STRUCTURAL PROTEIN 1.8-LIKE"/>
    <property type="match status" value="1"/>
</dbReference>
<evidence type="ECO:0000313" key="2">
    <source>
        <dbReference type="Proteomes" id="UP000237347"/>
    </source>
</evidence>
<accession>A0AAW0KX80</accession>
<protein>
    <recommendedName>
        <fullName evidence="3">DUF4283 domain-containing protein</fullName>
    </recommendedName>
</protein>
<dbReference type="PANTHER" id="PTHR31286:SF180">
    <property type="entry name" value="OS10G0362600 PROTEIN"/>
    <property type="match status" value="1"/>
</dbReference>
<reference evidence="1 2" key="1">
    <citation type="journal article" date="2018" name="Sci. Data">
        <title>The draft genome sequence of cork oak.</title>
        <authorList>
            <person name="Ramos A.M."/>
            <person name="Usie A."/>
            <person name="Barbosa P."/>
            <person name="Barros P.M."/>
            <person name="Capote T."/>
            <person name="Chaves I."/>
            <person name="Simoes F."/>
            <person name="Abreu I."/>
            <person name="Carrasquinho I."/>
            <person name="Faro C."/>
            <person name="Guimaraes J.B."/>
            <person name="Mendonca D."/>
            <person name="Nobrega F."/>
            <person name="Rodrigues L."/>
            <person name="Saibo N.J.M."/>
            <person name="Varela M.C."/>
            <person name="Egas C."/>
            <person name="Matos J."/>
            <person name="Miguel C.M."/>
            <person name="Oliveira M.M."/>
            <person name="Ricardo C.P."/>
            <person name="Goncalves S."/>
        </authorList>
    </citation>
    <scope>NUCLEOTIDE SEQUENCE [LARGE SCALE GENOMIC DNA]</scope>
    <source>
        <strain evidence="2">cv. HL8</strain>
    </source>
</reference>
<comment type="caution">
    <text evidence="1">The sequence shown here is derived from an EMBL/GenBank/DDBJ whole genome shotgun (WGS) entry which is preliminary data.</text>
</comment>
<sequence>INGRTIVKPPRDAAEERVGERVNYLVGQFVDKSLPFHLVKNFVDHQWSLFGKVESLILHKWQPGLQAVKFNLKRILIWIKMFHLSVEYWNPECLSHIAGGVGIPLYTDSLTEKQKWLGFEGLCGN</sequence>
<dbReference type="AlphaFoldDB" id="A0AAW0KX80"/>
<proteinExistence type="predicted"/>
<gene>
    <name evidence="1" type="ORF">CFP56_011830</name>
</gene>
<evidence type="ECO:0000313" key="1">
    <source>
        <dbReference type="EMBL" id="KAK7843894.1"/>
    </source>
</evidence>
<organism evidence="1 2">
    <name type="scientific">Quercus suber</name>
    <name type="common">Cork oak</name>
    <dbReference type="NCBI Taxonomy" id="58331"/>
    <lineage>
        <taxon>Eukaryota</taxon>
        <taxon>Viridiplantae</taxon>
        <taxon>Streptophyta</taxon>
        <taxon>Embryophyta</taxon>
        <taxon>Tracheophyta</taxon>
        <taxon>Spermatophyta</taxon>
        <taxon>Magnoliopsida</taxon>
        <taxon>eudicotyledons</taxon>
        <taxon>Gunneridae</taxon>
        <taxon>Pentapetalae</taxon>
        <taxon>rosids</taxon>
        <taxon>fabids</taxon>
        <taxon>Fagales</taxon>
        <taxon>Fagaceae</taxon>
        <taxon>Quercus</taxon>
    </lineage>
</organism>
<feature type="non-terminal residue" evidence="1">
    <location>
        <position position="1"/>
    </location>
</feature>
<keyword evidence="2" id="KW-1185">Reference proteome</keyword>